<sequence>MSPSEAQPEPPASTAASAGATSEGAPAPTSWVVVAALSAAQFVMVLDSTVMNVSISQVVEDLDTTVSAMQAAITFYTLTMAALMLVGAKLGDLWGRLRAFVIGAIIYALGSLTTALSPNIAVLFTGWSVVEGVGAVLVIPAIAALIADNYEGRRRVTAYAMIGAASGAAVAAGPLIGGFLTTYASWRYVFIGEVVVMAVVVLFARRIADRHEPVRLRIDVLSVLLSSAGLIAVVLGMLQSKTWGWIIPLQSPEIGGVEIAPLGVSLTAWLIMVGVGLLAWFALRQRRLIDSGREPFLDVSLLRIARLRSGLSSLGAQYAVTAGLFFMVPVYLQMTLGLDALQTGLRIFPLSISLILFSFAGTRLSTRWSPKRIVVVGQVVLAAAGLLLLASVDQELRQVAFSVGMFIAGAALGLLASQLGNVNMSSVGPEKSSEVGGMQGVFQNLGSSLGTALIGSMLISALATSFAGGVASSDLPGDVRTAVAEATDDGVELVPASTVAEIGTDAGLSDDDAAELTRVYGDAQLQALQVAFVGLIAIALLALLLSRGIPDEVEGRAPPSRGGRNAKVPEEIEERP</sequence>
<feature type="transmembrane region" description="Helical" evidence="7">
    <location>
        <begin position="127"/>
        <end position="147"/>
    </location>
</feature>
<feature type="transmembrane region" description="Helical" evidence="7">
    <location>
        <begin position="99"/>
        <end position="121"/>
    </location>
</feature>
<dbReference type="PANTHER" id="PTHR42718">
    <property type="entry name" value="MAJOR FACILITATOR SUPERFAMILY MULTIDRUG TRANSPORTER MFSC"/>
    <property type="match status" value="1"/>
</dbReference>
<dbReference type="Pfam" id="PF07690">
    <property type="entry name" value="MFS_1"/>
    <property type="match status" value="1"/>
</dbReference>
<evidence type="ECO:0000256" key="7">
    <source>
        <dbReference type="SAM" id="Phobius"/>
    </source>
</evidence>
<feature type="transmembrane region" description="Helical" evidence="7">
    <location>
        <begin position="448"/>
        <end position="471"/>
    </location>
</feature>
<feature type="transmembrane region" description="Helical" evidence="7">
    <location>
        <begin position="527"/>
        <end position="546"/>
    </location>
</feature>
<dbReference type="GO" id="GO:0022857">
    <property type="term" value="F:transmembrane transporter activity"/>
    <property type="evidence" value="ECO:0007669"/>
    <property type="project" value="InterPro"/>
</dbReference>
<comment type="subcellular location">
    <subcellularLocation>
        <location evidence="1">Cell membrane</location>
        <topology evidence="1">Multi-pass membrane protein</topology>
    </subcellularLocation>
</comment>
<reference evidence="9 10" key="1">
    <citation type="submission" date="2019-11" db="EMBL/GenBank/DDBJ databases">
        <title>Agromyces kandeliae sp. nov., isolated from mangrove soil.</title>
        <authorList>
            <person name="Wang R."/>
        </authorList>
    </citation>
    <scope>NUCLEOTIDE SEQUENCE [LARGE SCALE GENOMIC DNA]</scope>
    <source>
        <strain evidence="9 10">Q22</strain>
    </source>
</reference>
<keyword evidence="5 7" id="KW-0472">Membrane</keyword>
<protein>
    <submittedName>
        <fullName evidence="9">MFS transporter</fullName>
    </submittedName>
</protein>
<evidence type="ECO:0000313" key="10">
    <source>
        <dbReference type="Proteomes" id="UP000476511"/>
    </source>
</evidence>
<dbReference type="InterPro" id="IPR020846">
    <property type="entry name" value="MFS_dom"/>
</dbReference>
<evidence type="ECO:0000256" key="6">
    <source>
        <dbReference type="SAM" id="MobiDB-lite"/>
    </source>
</evidence>
<feature type="transmembrane region" description="Helical" evidence="7">
    <location>
        <begin position="259"/>
        <end position="283"/>
    </location>
</feature>
<organism evidence="9 10">
    <name type="scientific">Agromyces kandeliae</name>
    <dbReference type="NCBI Taxonomy" id="2666141"/>
    <lineage>
        <taxon>Bacteria</taxon>
        <taxon>Bacillati</taxon>
        <taxon>Actinomycetota</taxon>
        <taxon>Actinomycetes</taxon>
        <taxon>Micrococcales</taxon>
        <taxon>Microbacteriaceae</taxon>
        <taxon>Agromyces</taxon>
    </lineage>
</organism>
<keyword evidence="3 7" id="KW-0812">Transmembrane</keyword>
<feature type="transmembrane region" description="Helical" evidence="7">
    <location>
        <begin position="68"/>
        <end position="87"/>
    </location>
</feature>
<feature type="transmembrane region" description="Helical" evidence="7">
    <location>
        <begin position="344"/>
        <end position="361"/>
    </location>
</feature>
<keyword evidence="10" id="KW-1185">Reference proteome</keyword>
<dbReference type="Gene3D" id="1.20.1720.10">
    <property type="entry name" value="Multidrug resistance protein D"/>
    <property type="match status" value="1"/>
</dbReference>
<accession>A0A6L5R0Z0</accession>
<feature type="transmembrane region" description="Helical" evidence="7">
    <location>
        <begin position="159"/>
        <end position="180"/>
    </location>
</feature>
<dbReference type="AlphaFoldDB" id="A0A6L5R0Z0"/>
<feature type="domain" description="Major facilitator superfamily (MFS) profile" evidence="8">
    <location>
        <begin position="33"/>
        <end position="554"/>
    </location>
</feature>
<feature type="compositionally biased region" description="Basic and acidic residues" evidence="6">
    <location>
        <begin position="567"/>
        <end position="576"/>
    </location>
</feature>
<dbReference type="InterPro" id="IPR036259">
    <property type="entry name" value="MFS_trans_sf"/>
</dbReference>
<evidence type="ECO:0000256" key="3">
    <source>
        <dbReference type="ARBA" id="ARBA00022692"/>
    </source>
</evidence>
<evidence type="ECO:0000256" key="2">
    <source>
        <dbReference type="ARBA" id="ARBA00022448"/>
    </source>
</evidence>
<name>A0A6L5R0Z0_9MICO</name>
<dbReference type="Proteomes" id="UP000476511">
    <property type="component" value="Unassembled WGS sequence"/>
</dbReference>
<proteinExistence type="predicted"/>
<feature type="region of interest" description="Disordered" evidence="6">
    <location>
        <begin position="1"/>
        <end position="22"/>
    </location>
</feature>
<evidence type="ECO:0000259" key="8">
    <source>
        <dbReference type="PROSITE" id="PS50850"/>
    </source>
</evidence>
<dbReference type="PROSITE" id="PS50850">
    <property type="entry name" value="MFS"/>
    <property type="match status" value="1"/>
</dbReference>
<dbReference type="CDD" id="cd17321">
    <property type="entry name" value="MFS_MMR_MDR_like"/>
    <property type="match status" value="1"/>
</dbReference>
<feature type="transmembrane region" description="Helical" evidence="7">
    <location>
        <begin position="311"/>
        <end position="332"/>
    </location>
</feature>
<evidence type="ECO:0000256" key="5">
    <source>
        <dbReference type="ARBA" id="ARBA00023136"/>
    </source>
</evidence>
<dbReference type="Gene3D" id="1.20.1250.20">
    <property type="entry name" value="MFS general substrate transporter like domains"/>
    <property type="match status" value="1"/>
</dbReference>
<dbReference type="RefSeq" id="WP_154346003.1">
    <property type="nucleotide sequence ID" value="NZ_WKJD01000012.1"/>
</dbReference>
<dbReference type="GO" id="GO:0005886">
    <property type="term" value="C:plasma membrane"/>
    <property type="evidence" value="ECO:0007669"/>
    <property type="project" value="UniProtKB-SubCell"/>
</dbReference>
<gene>
    <name evidence="9" type="ORF">GJR97_08255</name>
</gene>
<evidence type="ECO:0000256" key="1">
    <source>
        <dbReference type="ARBA" id="ARBA00004651"/>
    </source>
</evidence>
<keyword evidence="4 7" id="KW-1133">Transmembrane helix</keyword>
<dbReference type="PANTHER" id="PTHR42718:SF9">
    <property type="entry name" value="MAJOR FACILITATOR SUPERFAMILY MULTIDRUG TRANSPORTER MFSC"/>
    <property type="match status" value="1"/>
</dbReference>
<feature type="region of interest" description="Disordered" evidence="6">
    <location>
        <begin position="552"/>
        <end position="576"/>
    </location>
</feature>
<dbReference type="InterPro" id="IPR011701">
    <property type="entry name" value="MFS"/>
</dbReference>
<evidence type="ECO:0000313" key="9">
    <source>
        <dbReference type="EMBL" id="MRX43721.1"/>
    </source>
</evidence>
<feature type="transmembrane region" description="Helical" evidence="7">
    <location>
        <begin position="216"/>
        <end position="239"/>
    </location>
</feature>
<comment type="caution">
    <text evidence="9">The sequence shown here is derived from an EMBL/GenBank/DDBJ whole genome shotgun (WGS) entry which is preliminary data.</text>
</comment>
<dbReference type="EMBL" id="WKJD01000012">
    <property type="protein sequence ID" value="MRX43721.1"/>
    <property type="molecule type" value="Genomic_DNA"/>
</dbReference>
<evidence type="ECO:0000256" key="4">
    <source>
        <dbReference type="ARBA" id="ARBA00022989"/>
    </source>
</evidence>
<feature type="transmembrane region" description="Helical" evidence="7">
    <location>
        <begin position="186"/>
        <end position="204"/>
    </location>
</feature>
<dbReference type="PRINTS" id="PR01036">
    <property type="entry name" value="TCRTETB"/>
</dbReference>
<dbReference type="SUPFAM" id="SSF103473">
    <property type="entry name" value="MFS general substrate transporter"/>
    <property type="match status" value="1"/>
</dbReference>
<feature type="transmembrane region" description="Helical" evidence="7">
    <location>
        <begin position="398"/>
        <end position="416"/>
    </location>
</feature>
<keyword evidence="2" id="KW-0813">Transport</keyword>
<feature type="transmembrane region" description="Helical" evidence="7">
    <location>
        <begin position="373"/>
        <end position="392"/>
    </location>
</feature>